<dbReference type="EMBL" id="JASJEV010000003">
    <property type="protein sequence ID" value="MDJ1157796.1"/>
    <property type="molecule type" value="Genomic_DNA"/>
</dbReference>
<comment type="caution">
    <text evidence="2">The sequence shown here is derived from an EMBL/GenBank/DDBJ whole genome shotgun (WGS) entry which is preliminary data.</text>
</comment>
<evidence type="ECO:0000256" key="1">
    <source>
        <dbReference type="SAM" id="SignalP"/>
    </source>
</evidence>
<evidence type="ECO:0000313" key="3">
    <source>
        <dbReference type="Proteomes" id="UP001321492"/>
    </source>
</evidence>
<feature type="chain" id="PRO_5047020481" evidence="1">
    <location>
        <begin position="23"/>
        <end position="99"/>
    </location>
</feature>
<dbReference type="RefSeq" id="WP_283739794.1">
    <property type="nucleotide sequence ID" value="NZ_JASJEV010000003.1"/>
</dbReference>
<gene>
    <name evidence="2" type="ORF">QNA08_06070</name>
</gene>
<reference evidence="2 3" key="1">
    <citation type="submission" date="2023-05" db="EMBL/GenBank/DDBJ databases">
        <title>Chelatococcus sp. nov., a moderately thermophilic bacterium isolated from hot spring microbial mat.</title>
        <authorList>
            <person name="Hu C.-J."/>
            <person name="Li W.-J."/>
        </authorList>
    </citation>
    <scope>NUCLEOTIDE SEQUENCE [LARGE SCALE GENOMIC DNA]</scope>
    <source>
        <strain evidence="2 3">SYSU G07232</strain>
    </source>
</reference>
<accession>A0ABT7AGM8</accession>
<sequence length="99" mass="11180">MRKLIAAATFLALAGAAGYAQAMPAGAAAAAVDDGIRAGVTMVHHRPGHWGGPPHARRYYRHGHHDGWYRGHHYGWYGSRPPAYYRPYPHYDPYGRYYW</sequence>
<keyword evidence="1" id="KW-0732">Signal</keyword>
<proteinExistence type="predicted"/>
<dbReference type="Proteomes" id="UP001321492">
    <property type="component" value="Unassembled WGS sequence"/>
</dbReference>
<evidence type="ECO:0000313" key="2">
    <source>
        <dbReference type="EMBL" id="MDJ1157796.1"/>
    </source>
</evidence>
<name>A0ABT7AGM8_9HYPH</name>
<organism evidence="2 3">
    <name type="scientific">Chelatococcus albus</name>
    <dbReference type="NCBI Taxonomy" id="3047466"/>
    <lineage>
        <taxon>Bacteria</taxon>
        <taxon>Pseudomonadati</taxon>
        <taxon>Pseudomonadota</taxon>
        <taxon>Alphaproteobacteria</taxon>
        <taxon>Hyphomicrobiales</taxon>
        <taxon>Chelatococcaceae</taxon>
        <taxon>Chelatococcus</taxon>
    </lineage>
</organism>
<keyword evidence="3" id="KW-1185">Reference proteome</keyword>
<feature type="signal peptide" evidence="1">
    <location>
        <begin position="1"/>
        <end position="22"/>
    </location>
</feature>
<protein>
    <submittedName>
        <fullName evidence="2">Uncharacterized protein</fullName>
    </submittedName>
</protein>